<dbReference type="EMBL" id="CP012173">
    <property type="protein sequence ID" value="AKV76382.1"/>
    <property type="molecule type" value="Genomic_DNA"/>
</dbReference>
<evidence type="ECO:0000313" key="1">
    <source>
        <dbReference type="EMBL" id="AIM27253.1"/>
    </source>
</evidence>
<dbReference type="EMBL" id="CP012172">
    <property type="protein sequence ID" value="AKV74142.1"/>
    <property type="molecule type" value="Genomic_DNA"/>
</dbReference>
<dbReference type="EMBL" id="CP012175">
    <property type="protein sequence ID" value="AKV80878.1"/>
    <property type="molecule type" value="Genomic_DNA"/>
</dbReference>
<evidence type="ECO:0000313" key="8">
    <source>
        <dbReference type="Proteomes" id="UP000056255"/>
    </source>
</evidence>
<evidence type="ECO:0000313" key="12">
    <source>
        <dbReference type="Proteomes" id="UP000068832"/>
    </source>
</evidence>
<evidence type="ECO:0000313" key="9">
    <source>
        <dbReference type="Proteomes" id="UP000061362"/>
    </source>
</evidence>
<reference evidence="9 10" key="2">
    <citation type="journal article" date="2015" name="Genome Announc.">
        <title>Complete Genome Sequences of Evolved Arsenate-Resistant Metallosphaera sedula Strains.</title>
        <authorList>
            <person name="Ai C."/>
            <person name="McCarthy S."/>
            <person name="Schackwitz W."/>
            <person name="Martin J."/>
            <person name="Lipzen A."/>
            <person name="Blum P."/>
        </authorList>
    </citation>
    <scope>NUCLEOTIDE SEQUENCE [LARGE SCALE GENOMIC DNA]</scope>
    <source>
        <strain evidence="4 10">ARS120-1</strain>
        <strain evidence="5 9">ARS120-2</strain>
        <strain evidence="2 12">ARS50-1</strain>
        <strain evidence="3 11">ARS50-2</strain>
    </source>
</reference>
<sequence length="245" mass="28095">MNIVIRASHLFSRARITIEILRDLSKVDQSLKVNIPSLMAGGKADRGLLILNGRLDLEIILAVLSSAGLNSENPLDILQPKAMRGLINWRKAIKEVSQLGHRVYGVIGDIDSEENIERIFDNNQSYLQSPYEFTDPDRKIFLAFNGVPSDKRFSQFEMEQNIIRCFERVPKYAPVVKELLRSGPVDPKIALRNFQEKYERDGNLKQKVGGRPLELHQALMYFIVKNQECRSEFQHLYDLVKKVIA</sequence>
<dbReference type="Proteomes" id="UP000061362">
    <property type="component" value="Chromosome"/>
</dbReference>
<name>A0A088E5I2_9CREN</name>
<dbReference type="EMBL" id="CP012176">
    <property type="protein sequence ID" value="AKV83122.1"/>
    <property type="molecule type" value="Genomic_DNA"/>
</dbReference>
<reference evidence="6 8" key="3">
    <citation type="submission" date="2015-07" db="EMBL/GenBank/DDBJ databases">
        <title>Physiological, transcriptional responses and genome re-sequencing of acid resistant extremely thermoacidophilic Metallosphaera sedula SARC-M1.</title>
        <authorList>
            <person name="Ai C."/>
            <person name="McCarthy S."/>
            <person name="Eckrich V."/>
            <person name="Rudrappa D."/>
            <person name="Qiu G."/>
            <person name="Blum P."/>
        </authorList>
    </citation>
    <scope>NUCLEOTIDE SEQUENCE [LARGE SCALE GENOMIC DNA]</scope>
    <source>
        <strain evidence="6 8">SARC-M1</strain>
    </source>
</reference>
<evidence type="ECO:0000313" key="11">
    <source>
        <dbReference type="Proteomes" id="UP000062475"/>
    </source>
</evidence>
<evidence type="ECO:0000313" key="4">
    <source>
        <dbReference type="EMBL" id="AKV78633.1"/>
    </source>
</evidence>
<dbReference type="Proteomes" id="UP000062398">
    <property type="component" value="Chromosome"/>
</dbReference>
<accession>A0A088E5I2</accession>
<dbReference type="Proteomes" id="UP000062475">
    <property type="component" value="Chromosome"/>
</dbReference>
<protein>
    <submittedName>
        <fullName evidence="1">Uncharacterized protein</fullName>
    </submittedName>
</protein>
<evidence type="ECO:0000313" key="3">
    <source>
        <dbReference type="EMBL" id="AKV76382.1"/>
    </source>
</evidence>
<proteinExistence type="predicted"/>
<reference evidence="1 7" key="1">
    <citation type="journal article" date="2014" name="J. Bacteriol.">
        <title>Role of an Archaeal PitA Transporter in the Copper and Arsenic Resistance of Metallosphaera sedula, an Extreme Thermoacidophile.</title>
        <authorList>
            <person name="McCarthy S."/>
            <person name="Ai C."/>
            <person name="Wheaton G."/>
            <person name="Tevatia R."/>
            <person name="Eckrich V."/>
            <person name="Kelly R."/>
            <person name="Blum P."/>
        </authorList>
    </citation>
    <scope>NUCLEOTIDE SEQUENCE [LARGE SCALE GENOMIC DNA]</scope>
    <source>
        <strain evidence="1 7">CuR1</strain>
    </source>
</reference>
<evidence type="ECO:0000313" key="6">
    <source>
        <dbReference type="EMBL" id="AKV83122.1"/>
    </source>
</evidence>
<dbReference type="PATRIC" id="fig|43687.5.peg.1147"/>
<evidence type="ECO:0000313" key="2">
    <source>
        <dbReference type="EMBL" id="AKV74142.1"/>
    </source>
</evidence>
<dbReference type="AlphaFoldDB" id="A0A088E5I2"/>
<organism evidence="1 7">
    <name type="scientific">Metallosphaera sedula</name>
    <dbReference type="NCBI Taxonomy" id="43687"/>
    <lineage>
        <taxon>Archaea</taxon>
        <taxon>Thermoproteota</taxon>
        <taxon>Thermoprotei</taxon>
        <taxon>Sulfolobales</taxon>
        <taxon>Sulfolobaceae</taxon>
        <taxon>Metallosphaera</taxon>
    </lineage>
</organism>
<evidence type="ECO:0000313" key="10">
    <source>
        <dbReference type="Proteomes" id="UP000062398"/>
    </source>
</evidence>
<evidence type="ECO:0000313" key="7">
    <source>
        <dbReference type="Proteomes" id="UP000029084"/>
    </source>
</evidence>
<dbReference type="EMBL" id="CP008822">
    <property type="protein sequence ID" value="AIM27253.1"/>
    <property type="molecule type" value="Genomic_DNA"/>
</dbReference>
<dbReference type="Proteomes" id="UP000068832">
    <property type="component" value="Chromosome"/>
</dbReference>
<dbReference type="EMBL" id="CP012174">
    <property type="protein sequence ID" value="AKV78633.1"/>
    <property type="molecule type" value="Genomic_DNA"/>
</dbReference>
<dbReference type="Proteomes" id="UP000029084">
    <property type="component" value="Chromosome"/>
</dbReference>
<evidence type="ECO:0000313" key="5">
    <source>
        <dbReference type="EMBL" id="AKV80878.1"/>
    </source>
</evidence>
<gene>
    <name evidence="1" type="ORF">HA72_1103</name>
    <name evidence="2" type="ORF">MsedA_1117</name>
    <name evidence="3" type="ORF">MsedB_1119</name>
    <name evidence="4" type="ORF">MsedC_1117</name>
    <name evidence="5" type="ORF">MsedD_1118</name>
    <name evidence="6" type="ORF">MsedE_1120</name>
</gene>
<dbReference type="Proteomes" id="UP000056255">
    <property type="component" value="Chromosome"/>
</dbReference>